<feature type="transmembrane region" description="Helical" evidence="1">
    <location>
        <begin position="148"/>
        <end position="176"/>
    </location>
</feature>
<organism evidence="2 3">
    <name type="scientific">Pseudosporangium ferrugineum</name>
    <dbReference type="NCBI Taxonomy" id="439699"/>
    <lineage>
        <taxon>Bacteria</taxon>
        <taxon>Bacillati</taxon>
        <taxon>Actinomycetota</taxon>
        <taxon>Actinomycetes</taxon>
        <taxon>Micromonosporales</taxon>
        <taxon>Micromonosporaceae</taxon>
        <taxon>Pseudosporangium</taxon>
    </lineage>
</organism>
<feature type="transmembrane region" description="Helical" evidence="1">
    <location>
        <begin position="117"/>
        <end position="136"/>
    </location>
</feature>
<feature type="transmembrane region" description="Helical" evidence="1">
    <location>
        <begin position="51"/>
        <end position="71"/>
    </location>
</feature>
<evidence type="ECO:0000313" key="3">
    <source>
        <dbReference type="Proteomes" id="UP000239209"/>
    </source>
</evidence>
<protein>
    <recommendedName>
        <fullName evidence="4">PAP2 superfamily protein</fullName>
    </recommendedName>
</protein>
<evidence type="ECO:0008006" key="4">
    <source>
        <dbReference type="Google" id="ProtNLM"/>
    </source>
</evidence>
<keyword evidence="3" id="KW-1185">Reference proteome</keyword>
<sequence length="209" mass="21046">MTAAAPPGAAAGPRTADRVARLLTEILSPAVLVATVLLAVAWHAADTPGQALLWGLIAAAAASFIPITYIIRGVRRGHWTDKHVGVREQRKLPLLVCLVSTAAGSVTLAVAGAPRELLALIACMVAALVVAVAVTLAGRWKISVHSLVAAGTAIALVVVGGPALLATLPLAAAVGWSRVRLRDHTPAQVVAGAVVGACATGLLFPALAS</sequence>
<keyword evidence="1" id="KW-1133">Transmembrane helix</keyword>
<gene>
    <name evidence="2" type="ORF">CLV70_11273</name>
</gene>
<feature type="transmembrane region" description="Helical" evidence="1">
    <location>
        <begin position="92"/>
        <end position="111"/>
    </location>
</feature>
<proteinExistence type="predicted"/>
<dbReference type="RefSeq" id="WP_106128904.1">
    <property type="nucleotide sequence ID" value="NZ_PVZG01000012.1"/>
</dbReference>
<keyword evidence="1" id="KW-0812">Transmembrane</keyword>
<name>A0A2T0RX33_9ACTN</name>
<evidence type="ECO:0000256" key="1">
    <source>
        <dbReference type="SAM" id="Phobius"/>
    </source>
</evidence>
<keyword evidence="1" id="KW-0472">Membrane</keyword>
<dbReference type="OrthoDB" id="4935320at2"/>
<dbReference type="AlphaFoldDB" id="A0A2T0RX33"/>
<accession>A0A2T0RX33</accession>
<evidence type="ECO:0000313" key="2">
    <source>
        <dbReference type="EMBL" id="PRY25707.1"/>
    </source>
</evidence>
<feature type="transmembrane region" description="Helical" evidence="1">
    <location>
        <begin position="188"/>
        <end position="208"/>
    </location>
</feature>
<comment type="caution">
    <text evidence="2">The sequence shown here is derived from an EMBL/GenBank/DDBJ whole genome shotgun (WGS) entry which is preliminary data.</text>
</comment>
<reference evidence="2 3" key="1">
    <citation type="submission" date="2018-03" db="EMBL/GenBank/DDBJ databases">
        <title>Genomic Encyclopedia of Archaeal and Bacterial Type Strains, Phase II (KMG-II): from individual species to whole genera.</title>
        <authorList>
            <person name="Goeker M."/>
        </authorList>
    </citation>
    <scope>NUCLEOTIDE SEQUENCE [LARGE SCALE GENOMIC DNA]</scope>
    <source>
        <strain evidence="2 3">DSM 45348</strain>
    </source>
</reference>
<dbReference type="EMBL" id="PVZG01000012">
    <property type="protein sequence ID" value="PRY25707.1"/>
    <property type="molecule type" value="Genomic_DNA"/>
</dbReference>
<feature type="transmembrane region" description="Helical" evidence="1">
    <location>
        <begin position="22"/>
        <end position="45"/>
    </location>
</feature>
<dbReference type="Proteomes" id="UP000239209">
    <property type="component" value="Unassembled WGS sequence"/>
</dbReference>